<proteinExistence type="predicted"/>
<protein>
    <submittedName>
        <fullName evidence="1">Uncharacterized protein</fullName>
    </submittedName>
</protein>
<sequence>MRSCYSHKGISPGKHPGNCASYDKIGKEDIQSINNGTYTQCSLCGIIHKDPHKQKLYPLRKDQYSREDFFHI</sequence>
<dbReference type="EMBL" id="GG665789">
    <property type="protein sequence ID" value="KNG78899.1"/>
    <property type="molecule type" value="Genomic_DNA"/>
</dbReference>
<dbReference type="Proteomes" id="UP000054562">
    <property type="component" value="Unassembled WGS sequence"/>
</dbReference>
<accession>A0A0L1IGZ0</accession>
<gene>
    <name evidence="1" type="ORF">PFMG_05022</name>
</gene>
<dbReference type="AlphaFoldDB" id="A0A0L1IGZ0"/>
<evidence type="ECO:0000313" key="2">
    <source>
        <dbReference type="Proteomes" id="UP000054562"/>
    </source>
</evidence>
<evidence type="ECO:0000313" key="1">
    <source>
        <dbReference type="EMBL" id="KNG78899.1"/>
    </source>
</evidence>
<organism evidence="1 2">
    <name type="scientific">Plasmodium falciparum IGH-CR14</name>
    <dbReference type="NCBI Taxonomy" id="580059"/>
    <lineage>
        <taxon>Eukaryota</taxon>
        <taxon>Sar</taxon>
        <taxon>Alveolata</taxon>
        <taxon>Apicomplexa</taxon>
        <taxon>Aconoidasida</taxon>
        <taxon>Haemosporida</taxon>
        <taxon>Plasmodiidae</taxon>
        <taxon>Plasmodium</taxon>
        <taxon>Plasmodium (Laverania)</taxon>
    </lineage>
</organism>
<reference evidence="2" key="2">
    <citation type="submission" date="2015-07" db="EMBL/GenBank/DDBJ databases">
        <title>The genome sequence of Plasmodium falciparum IGH-CR14.</title>
        <authorList>
            <consortium name="The Broad Institute Genome Sequencing Platform"/>
            <person name="Volkman S.K."/>
            <person name="Neafsey D.E."/>
            <person name="Dash A.P."/>
            <person name="Chitnis C.E."/>
            <person name="Hartl D.L."/>
            <person name="Young S.K."/>
            <person name="Kodira C.D."/>
            <person name="Zeng Q."/>
            <person name="Koehrsen M."/>
            <person name="Godfrey P."/>
            <person name="Alvarado L."/>
            <person name="Berlin A."/>
            <person name="Borenstein D."/>
            <person name="Chen Z."/>
            <person name="Engels R."/>
            <person name="Freedman E."/>
            <person name="Gellesch M."/>
            <person name="Goldberg J."/>
            <person name="Griggs A."/>
            <person name="Gujja S."/>
            <person name="Heiman D."/>
            <person name="Hepburn T."/>
            <person name="Howarth C."/>
            <person name="Jen D."/>
            <person name="Larson L."/>
            <person name="Lewis B."/>
            <person name="Mehta T."/>
            <person name="Park D."/>
            <person name="Pearson M."/>
            <person name="Roberts A."/>
            <person name="Saif S."/>
            <person name="Shea T."/>
            <person name="Shenoy N."/>
            <person name="Sisk P."/>
            <person name="Stolte C."/>
            <person name="Sykes S."/>
            <person name="Walk T."/>
            <person name="White J."/>
            <person name="Yandava C."/>
            <person name="Wirth D.F."/>
            <person name="Nusbaum C."/>
            <person name="Birren B."/>
        </authorList>
    </citation>
    <scope>NUCLEOTIDE SEQUENCE [LARGE SCALE GENOMIC DNA]</scope>
    <source>
        <strain evidence="2">IGH-CR14</strain>
    </source>
</reference>
<name>A0A0L1IGZ0_PLAFA</name>
<dbReference type="OrthoDB" id="379355at2759"/>
<reference evidence="2" key="1">
    <citation type="submission" date="2015-07" db="EMBL/GenBank/DDBJ databases">
        <title>Annotation of Plasmodium falciparum IGH-CR14.</title>
        <authorList>
            <consortium name="The Broad Institute Genome Sequencing Platform"/>
            <person name="Volkman S.K."/>
            <person name="Neafsey D.E."/>
            <person name="Dash A.P."/>
            <person name="Chitnis C.E."/>
            <person name="Hartl D.L."/>
            <person name="Young S.K."/>
            <person name="Zeng Q."/>
            <person name="Koehrsen M."/>
            <person name="Alvarado L."/>
            <person name="Berlin A."/>
            <person name="Borenstein D."/>
            <person name="Chapman S.B."/>
            <person name="Chen Z."/>
            <person name="Engels R."/>
            <person name="Freedman E."/>
            <person name="Gellesch M."/>
            <person name="Goldberg J."/>
            <person name="Griggs A."/>
            <person name="Gujja S."/>
            <person name="Heilman E.R."/>
            <person name="Heiman D.I."/>
            <person name="Howarth C."/>
            <person name="Jen D."/>
            <person name="Larson L."/>
            <person name="Mehta T."/>
            <person name="Neiman D."/>
            <person name="Park D."/>
            <person name="Pearson M."/>
            <person name="Roberts A."/>
            <person name="Saif S."/>
            <person name="Shea T."/>
            <person name="Shenoy N."/>
            <person name="Sisk P."/>
            <person name="Stolte C."/>
            <person name="Sykes S."/>
            <person name="Walk T."/>
            <person name="White J."/>
            <person name="Yandava C."/>
            <person name="Haas B."/>
            <person name="Henn M.R."/>
            <person name="Nusbaum C."/>
            <person name="Birren B."/>
        </authorList>
    </citation>
    <scope>NUCLEOTIDE SEQUENCE [LARGE SCALE GENOMIC DNA]</scope>
    <source>
        <strain evidence="2">IGH-CR14</strain>
    </source>
</reference>